<dbReference type="Pfam" id="PF06980">
    <property type="entry name" value="DUF1302"/>
    <property type="match status" value="1"/>
</dbReference>
<reference evidence="2" key="1">
    <citation type="submission" date="2021-11" db="EMBL/GenBank/DDBJ databases">
        <title>BS-T2-15 a new species belonging to the Comamonadaceae family isolated from the soil of a French oak forest.</title>
        <authorList>
            <person name="Mieszkin S."/>
            <person name="Alain K."/>
        </authorList>
    </citation>
    <scope>NUCLEOTIDE SEQUENCE</scope>
    <source>
        <strain evidence="2">BS-T2-15</strain>
    </source>
</reference>
<protein>
    <submittedName>
        <fullName evidence="2">DUF1302 domain-containing protein</fullName>
    </submittedName>
</protein>
<keyword evidence="3" id="KW-1185">Reference proteome</keyword>
<evidence type="ECO:0000313" key="3">
    <source>
        <dbReference type="Proteomes" id="UP001139353"/>
    </source>
</evidence>
<evidence type="ECO:0000256" key="1">
    <source>
        <dbReference type="SAM" id="SignalP"/>
    </source>
</evidence>
<dbReference type="InterPro" id="IPR010727">
    <property type="entry name" value="DUF1302"/>
</dbReference>
<keyword evidence="1" id="KW-0732">Signal</keyword>
<proteinExistence type="predicted"/>
<feature type="chain" id="PRO_5040977920" evidence="1">
    <location>
        <begin position="34"/>
        <end position="579"/>
    </location>
</feature>
<comment type="caution">
    <text evidence="2">The sequence shown here is derived from an EMBL/GenBank/DDBJ whole genome shotgun (WGS) entry which is preliminary data.</text>
</comment>
<name>A0A9X2BYI2_9BURK</name>
<sequence>MKRIATQFGCPPPLRRSVVAAAMAGATSLGAHAIEIDTGSPDWTVRWDNSIAYTLGIRTQKINDNIGNNPVFAESDYSVKQGGVVTNRLSDLMELDAESKGGFGARMSASLFNDFAFRDHVRTNPGDLAPGTPYSSLGAYTNNEFSSYTKRYYKDGAGLLDAFAFANFKVGDHDASVDVGRLTKYWGNATFFGTLGINYSQNAADNIKGASAPGSQAKELAIPREQLYLSTQITQDLVVEGQYFLKFKGNLLPEGGTYLSFADFLTRGPRGAALTSAFGLGQHAPDIAPKNVDSNYGLKLAWAPSALRGAVSAYYRQLDETQPWMPLVQYDPQTGEAENYHLAYARHVKLYGLSLEKQIDAYSLGAEISYRRGTALNSSAANPNDALGTEGARGNVTNVIVNTVGGLTPTPVWDTGIFLAEVGYSHLNSVTSNAAMFNGTSNAAACPSGSVANGCSTRNAVLFAGLFKPQWLGVFPSVDLGLPLFAMYGVKGNTASMGAPVNEHGVLFTAGIEALVQQKWDITLQYNGYHSKSNGITNGGAAAGVANGTPGFPTFYAGGNGTFMYNDKGWVSLTVQASF</sequence>
<evidence type="ECO:0000313" key="2">
    <source>
        <dbReference type="EMBL" id="MCK9685653.1"/>
    </source>
</evidence>
<dbReference type="AlphaFoldDB" id="A0A9X2BYI2"/>
<feature type="signal peptide" evidence="1">
    <location>
        <begin position="1"/>
        <end position="33"/>
    </location>
</feature>
<dbReference type="RefSeq" id="WP_275681650.1">
    <property type="nucleotide sequence ID" value="NZ_JAJLJH010000001.1"/>
</dbReference>
<dbReference type="EMBL" id="JAJLJH010000001">
    <property type="protein sequence ID" value="MCK9685653.1"/>
    <property type="molecule type" value="Genomic_DNA"/>
</dbReference>
<accession>A0A9X2BYI2</accession>
<dbReference type="Proteomes" id="UP001139353">
    <property type="component" value="Unassembled WGS sequence"/>
</dbReference>
<organism evidence="2 3">
    <name type="scientific">Scleromatobacter humisilvae</name>
    <dbReference type="NCBI Taxonomy" id="2897159"/>
    <lineage>
        <taxon>Bacteria</taxon>
        <taxon>Pseudomonadati</taxon>
        <taxon>Pseudomonadota</taxon>
        <taxon>Betaproteobacteria</taxon>
        <taxon>Burkholderiales</taxon>
        <taxon>Sphaerotilaceae</taxon>
        <taxon>Scleromatobacter</taxon>
    </lineage>
</organism>
<gene>
    <name evidence="2" type="ORF">LPC04_08020</name>
</gene>